<gene>
    <name evidence="3" type="ORF">OAUR00152_LOCUS24741</name>
</gene>
<evidence type="ECO:0000256" key="2">
    <source>
        <dbReference type="SAM" id="Phobius"/>
    </source>
</evidence>
<keyword evidence="2" id="KW-0812">Transmembrane</keyword>
<name>A0A7S4JA43_9STRA</name>
<protein>
    <submittedName>
        <fullName evidence="3">Uncharacterized protein</fullName>
    </submittedName>
</protein>
<accession>A0A7S4JA43</accession>
<evidence type="ECO:0000256" key="1">
    <source>
        <dbReference type="SAM" id="MobiDB-lite"/>
    </source>
</evidence>
<dbReference type="AlphaFoldDB" id="A0A7S4JA43"/>
<proteinExistence type="predicted"/>
<keyword evidence="2" id="KW-1133">Transmembrane helix</keyword>
<feature type="transmembrane region" description="Helical" evidence="2">
    <location>
        <begin position="12"/>
        <end position="31"/>
    </location>
</feature>
<reference evidence="3" key="1">
    <citation type="submission" date="2021-01" db="EMBL/GenBank/DDBJ databases">
        <authorList>
            <person name="Corre E."/>
            <person name="Pelletier E."/>
            <person name="Niang G."/>
            <person name="Scheremetjew M."/>
            <person name="Finn R."/>
            <person name="Kale V."/>
            <person name="Holt S."/>
            <person name="Cochrane G."/>
            <person name="Meng A."/>
            <person name="Brown T."/>
            <person name="Cohen L."/>
        </authorList>
    </citation>
    <scope>NUCLEOTIDE SEQUENCE</scope>
    <source>
        <strain evidence="3">Isolate 1302-5</strain>
    </source>
</reference>
<feature type="compositionally biased region" description="Polar residues" evidence="1">
    <location>
        <begin position="155"/>
        <end position="172"/>
    </location>
</feature>
<evidence type="ECO:0000313" key="3">
    <source>
        <dbReference type="EMBL" id="CAE2257187.1"/>
    </source>
</evidence>
<feature type="region of interest" description="Disordered" evidence="1">
    <location>
        <begin position="114"/>
        <end position="179"/>
    </location>
</feature>
<feature type="transmembrane region" description="Helical" evidence="2">
    <location>
        <begin position="51"/>
        <end position="70"/>
    </location>
</feature>
<dbReference type="EMBL" id="HBKQ01035983">
    <property type="protein sequence ID" value="CAE2257187.1"/>
    <property type="molecule type" value="Transcribed_RNA"/>
</dbReference>
<keyword evidence="2" id="KW-0472">Membrane</keyword>
<sequence length="179" mass="19250">MCSDAKELSHFCAIYSAIGALFQLWVGIMILKQPFYISGLKDVENCKQSAFGAMVLFVIVFFVSICYLCFDNTCNRSRYGELETTDHSERSSLPPGMTDYEVNMELSGSIDSLSNNGRVPYSDDPPVPFSDDPPGTVSAASNDPASATHDPFSDESPSASSHGGGTSNNLTAQPPDLLS</sequence>
<organism evidence="3">
    <name type="scientific">Odontella aurita</name>
    <dbReference type="NCBI Taxonomy" id="265563"/>
    <lineage>
        <taxon>Eukaryota</taxon>
        <taxon>Sar</taxon>
        <taxon>Stramenopiles</taxon>
        <taxon>Ochrophyta</taxon>
        <taxon>Bacillariophyta</taxon>
        <taxon>Mediophyceae</taxon>
        <taxon>Biddulphiophycidae</taxon>
        <taxon>Eupodiscales</taxon>
        <taxon>Odontellaceae</taxon>
        <taxon>Odontella</taxon>
    </lineage>
</organism>